<evidence type="ECO:0000256" key="1">
    <source>
        <dbReference type="SAM" id="MobiDB-lite"/>
    </source>
</evidence>
<dbReference type="EMBL" id="BPFH01000002">
    <property type="protein sequence ID" value="GIT94615.1"/>
    <property type="molecule type" value="Genomic_DNA"/>
</dbReference>
<name>A0ABQ4NJL9_9RHOB</name>
<gene>
    <name evidence="2" type="ORF">JANAI62_12380</name>
</gene>
<comment type="caution">
    <text evidence="2">The sequence shown here is derived from an EMBL/GenBank/DDBJ whole genome shotgun (WGS) entry which is preliminary data.</text>
</comment>
<accession>A0ABQ4NJL9</accession>
<evidence type="ECO:0000313" key="2">
    <source>
        <dbReference type="EMBL" id="GIT94615.1"/>
    </source>
</evidence>
<evidence type="ECO:0000313" key="3">
    <source>
        <dbReference type="Proteomes" id="UP000786693"/>
    </source>
</evidence>
<proteinExistence type="predicted"/>
<protein>
    <submittedName>
        <fullName evidence="2">Uncharacterized protein</fullName>
    </submittedName>
</protein>
<sequence length="76" mass="8323">MSSNSQYGADDAKRDQSGKHPTNDQKTSEKTQSQPHNAYTEVGPLWASRVAHQRGCASPYPMYAEAVGELSNDLLL</sequence>
<dbReference type="Proteomes" id="UP000786693">
    <property type="component" value="Unassembled WGS sequence"/>
</dbReference>
<feature type="compositionally biased region" description="Basic and acidic residues" evidence="1">
    <location>
        <begin position="10"/>
        <end position="29"/>
    </location>
</feature>
<keyword evidence="3" id="KW-1185">Reference proteome</keyword>
<organism evidence="2 3">
    <name type="scientific">Jannaschia pagri</name>
    <dbReference type="NCBI Taxonomy" id="2829797"/>
    <lineage>
        <taxon>Bacteria</taxon>
        <taxon>Pseudomonadati</taxon>
        <taxon>Pseudomonadota</taxon>
        <taxon>Alphaproteobacteria</taxon>
        <taxon>Rhodobacterales</taxon>
        <taxon>Roseobacteraceae</taxon>
        <taxon>Jannaschia</taxon>
    </lineage>
</organism>
<feature type="region of interest" description="Disordered" evidence="1">
    <location>
        <begin position="1"/>
        <end position="41"/>
    </location>
</feature>
<reference evidence="2 3" key="1">
    <citation type="submission" date="2021-05" db="EMBL/GenBank/DDBJ databases">
        <title>Bacteria Genome sequencing.</title>
        <authorList>
            <person name="Takabe Y."/>
            <person name="Nakajima Y."/>
            <person name="Suzuki S."/>
            <person name="Shiozaki T."/>
        </authorList>
    </citation>
    <scope>NUCLEOTIDE SEQUENCE [LARGE SCALE GENOMIC DNA]</scope>
    <source>
        <strain evidence="2 3">AI_62</strain>
    </source>
</reference>